<proteinExistence type="predicted"/>
<name>E9HDK0_DAPPU</name>
<feature type="domain" description="BTB" evidence="2">
    <location>
        <begin position="65"/>
        <end position="135"/>
    </location>
</feature>
<dbReference type="PANTHER" id="PTHR23231:SF17">
    <property type="entry name" value="BTB DOMAIN-CONTAINING PROTEIN"/>
    <property type="match status" value="1"/>
</dbReference>
<keyword evidence="4" id="KW-1185">Reference proteome</keyword>
<protein>
    <recommendedName>
        <fullName evidence="2">BTB domain-containing protein</fullName>
    </recommendedName>
</protein>
<dbReference type="eggNOG" id="KOG4682">
    <property type="taxonomic scope" value="Eukaryota"/>
</dbReference>
<dbReference type="OrthoDB" id="6359943at2759"/>
<dbReference type="KEGG" id="dpx:DAPPUDRAFT_328395"/>
<evidence type="ECO:0000313" key="3">
    <source>
        <dbReference type="EMBL" id="EFX70157.1"/>
    </source>
</evidence>
<dbReference type="SMART" id="SM00225">
    <property type="entry name" value="BTB"/>
    <property type="match status" value="1"/>
</dbReference>
<dbReference type="PhylomeDB" id="E9HDK0"/>
<dbReference type="InterPro" id="IPR011333">
    <property type="entry name" value="SKP1/BTB/POZ_sf"/>
</dbReference>
<dbReference type="EMBL" id="GL732624">
    <property type="protein sequence ID" value="EFX70157.1"/>
    <property type="molecule type" value="Genomic_DNA"/>
</dbReference>
<dbReference type="InterPro" id="IPR043380">
    <property type="entry name" value="Gcl-like"/>
</dbReference>
<dbReference type="PANTHER" id="PTHR23231">
    <property type="entry name" value="GERM CELL-LESS PROTEIN"/>
    <property type="match status" value="1"/>
</dbReference>
<dbReference type="HOGENOM" id="CLU_025961_2_0_1"/>
<dbReference type="FunCoup" id="E9HDK0">
    <property type="interactions" value="1380"/>
</dbReference>
<keyword evidence="1" id="KW-0217">Developmental protein</keyword>
<evidence type="ECO:0000313" key="4">
    <source>
        <dbReference type="Proteomes" id="UP000000305"/>
    </source>
</evidence>
<evidence type="ECO:0000256" key="1">
    <source>
        <dbReference type="ARBA" id="ARBA00022473"/>
    </source>
</evidence>
<dbReference type="CDD" id="cd18305">
    <property type="entry name" value="BTB_POZ_GCL"/>
    <property type="match status" value="1"/>
</dbReference>
<dbReference type="Gene3D" id="3.30.710.10">
    <property type="entry name" value="Potassium Channel Kv1.1, Chain A"/>
    <property type="match status" value="1"/>
</dbReference>
<reference evidence="3 4" key="1">
    <citation type="journal article" date="2011" name="Science">
        <title>The ecoresponsive genome of Daphnia pulex.</title>
        <authorList>
            <person name="Colbourne J.K."/>
            <person name="Pfrender M.E."/>
            <person name="Gilbert D."/>
            <person name="Thomas W.K."/>
            <person name="Tucker A."/>
            <person name="Oakley T.H."/>
            <person name="Tokishita S."/>
            <person name="Aerts A."/>
            <person name="Arnold G.J."/>
            <person name="Basu M.K."/>
            <person name="Bauer D.J."/>
            <person name="Caceres C.E."/>
            <person name="Carmel L."/>
            <person name="Casola C."/>
            <person name="Choi J.H."/>
            <person name="Detter J.C."/>
            <person name="Dong Q."/>
            <person name="Dusheyko S."/>
            <person name="Eads B.D."/>
            <person name="Frohlich T."/>
            <person name="Geiler-Samerotte K.A."/>
            <person name="Gerlach D."/>
            <person name="Hatcher P."/>
            <person name="Jogdeo S."/>
            <person name="Krijgsveld J."/>
            <person name="Kriventseva E.V."/>
            <person name="Kultz D."/>
            <person name="Laforsch C."/>
            <person name="Lindquist E."/>
            <person name="Lopez J."/>
            <person name="Manak J.R."/>
            <person name="Muller J."/>
            <person name="Pangilinan J."/>
            <person name="Patwardhan R.P."/>
            <person name="Pitluck S."/>
            <person name="Pritham E.J."/>
            <person name="Rechtsteiner A."/>
            <person name="Rho M."/>
            <person name="Rogozin I.B."/>
            <person name="Sakarya O."/>
            <person name="Salamov A."/>
            <person name="Schaack S."/>
            <person name="Shapiro H."/>
            <person name="Shiga Y."/>
            <person name="Skalitzky C."/>
            <person name="Smith Z."/>
            <person name="Souvorov A."/>
            <person name="Sung W."/>
            <person name="Tang Z."/>
            <person name="Tsuchiya D."/>
            <person name="Tu H."/>
            <person name="Vos H."/>
            <person name="Wang M."/>
            <person name="Wolf Y.I."/>
            <person name="Yamagata H."/>
            <person name="Yamada T."/>
            <person name="Ye Y."/>
            <person name="Shaw J.R."/>
            <person name="Andrews J."/>
            <person name="Crease T.J."/>
            <person name="Tang H."/>
            <person name="Lucas S.M."/>
            <person name="Robertson H.M."/>
            <person name="Bork P."/>
            <person name="Koonin E.V."/>
            <person name="Zdobnov E.M."/>
            <person name="Grigoriev I.V."/>
            <person name="Lynch M."/>
            <person name="Boore J.L."/>
        </authorList>
    </citation>
    <scope>NUCLEOTIDE SEQUENCE [LARGE SCALE GENOMIC DNA]</scope>
</reference>
<sequence>MGLAQSACSYVFGQPRISYQRKRKRRQLSTVNDDSDVDSNTSKRMRLMTTSKYIYKALFQEGKNHDITLIILGKEWKLHKIYLCQSPYFASMFSGSWKESEQNVVHIQILDPNITFDSLKVVLGSLYQDELEIDSSEVVSLLAAASLLQLDAIILKCCEVMAQTVNIKTVITYYESSKSYGVCTVKEACLQWLLVNLLCYLPESPNRLREISADLMELLVTSKNLCVIQTEFSLYVLLKFWLFLKLHPEWEGTAQDGISCANKYFQAEAAESDLEFLLREVGKPYLKAFSGLRLASLIGHPQDVDMIQGDQIIPASLLLPVFRTQWYRMLQADQGYDKGPRQLNEAEFDQHSLRCGRVLCANGQQMWRWTGFHFGLDLVLTYEHSCLKLRRNHRTENEKTLSHQARRNLMFKLTIYGLDEQRMVQYTRSTGIQSTTLGKNEEICLITLDKEELPLFLSANFLVATPPIPRVSQVKEDISLNL</sequence>
<organism evidence="3 4">
    <name type="scientific">Daphnia pulex</name>
    <name type="common">Water flea</name>
    <dbReference type="NCBI Taxonomy" id="6669"/>
    <lineage>
        <taxon>Eukaryota</taxon>
        <taxon>Metazoa</taxon>
        <taxon>Ecdysozoa</taxon>
        <taxon>Arthropoda</taxon>
        <taxon>Crustacea</taxon>
        <taxon>Branchiopoda</taxon>
        <taxon>Diplostraca</taxon>
        <taxon>Cladocera</taxon>
        <taxon>Anomopoda</taxon>
        <taxon>Daphniidae</taxon>
        <taxon>Daphnia</taxon>
    </lineage>
</organism>
<dbReference type="InParanoid" id="E9HDK0"/>
<evidence type="ECO:0000259" key="2">
    <source>
        <dbReference type="PROSITE" id="PS50097"/>
    </source>
</evidence>
<accession>E9HDK0</accession>
<dbReference type="InterPro" id="IPR000210">
    <property type="entry name" value="BTB/POZ_dom"/>
</dbReference>
<dbReference type="CDD" id="cd18495">
    <property type="entry name" value="BACK_GCL"/>
    <property type="match status" value="1"/>
</dbReference>
<dbReference type="AlphaFoldDB" id="E9HDK0"/>
<dbReference type="PROSITE" id="PS50097">
    <property type="entry name" value="BTB"/>
    <property type="match status" value="1"/>
</dbReference>
<dbReference type="SUPFAM" id="SSF54695">
    <property type="entry name" value="POZ domain"/>
    <property type="match status" value="1"/>
</dbReference>
<dbReference type="OMA" id="TGFNYGM"/>
<dbReference type="Pfam" id="PF00651">
    <property type="entry name" value="BTB"/>
    <property type="match status" value="1"/>
</dbReference>
<gene>
    <name evidence="3" type="ORF">DAPPUDRAFT_328395</name>
</gene>
<dbReference type="GO" id="GO:0007281">
    <property type="term" value="P:germ cell development"/>
    <property type="evidence" value="ECO:0007669"/>
    <property type="project" value="InterPro"/>
</dbReference>
<dbReference type="Proteomes" id="UP000000305">
    <property type="component" value="Unassembled WGS sequence"/>
</dbReference>